<reference evidence="2" key="1">
    <citation type="submission" date="2022-04" db="EMBL/GenBank/DDBJ databases">
        <authorList>
            <person name="Criscuolo A."/>
        </authorList>
    </citation>
    <scope>NUCLEOTIDE SEQUENCE</scope>
    <source>
        <strain evidence="2">CIP111895</strain>
    </source>
</reference>
<keyword evidence="1" id="KW-0472">Membrane</keyword>
<keyword evidence="1" id="KW-0812">Transmembrane</keyword>
<protein>
    <submittedName>
        <fullName evidence="2">Uncharacterized protein</fullName>
    </submittedName>
</protein>
<feature type="transmembrane region" description="Helical" evidence="1">
    <location>
        <begin position="34"/>
        <end position="52"/>
    </location>
</feature>
<keyword evidence="3" id="KW-1185">Reference proteome</keyword>
<evidence type="ECO:0000313" key="2">
    <source>
        <dbReference type="EMBL" id="CAH2714547.1"/>
    </source>
</evidence>
<organism evidence="2 3">
    <name type="scientific">Neobacillus rhizosphaerae</name>
    <dbReference type="NCBI Taxonomy" id="2880965"/>
    <lineage>
        <taxon>Bacteria</taxon>
        <taxon>Bacillati</taxon>
        <taxon>Bacillota</taxon>
        <taxon>Bacilli</taxon>
        <taxon>Bacillales</taxon>
        <taxon>Bacillaceae</taxon>
        <taxon>Neobacillus</taxon>
    </lineage>
</organism>
<sequence>MELFIIRQGQSEIDLLGVQISCQSPVPCRAHKSWQGILQFFMFISSLLFYYTDLFNDIFFMRKIS</sequence>
<keyword evidence="1" id="KW-1133">Transmembrane helix</keyword>
<proteinExistence type="predicted"/>
<dbReference type="EMBL" id="CALBWS010000008">
    <property type="protein sequence ID" value="CAH2714547.1"/>
    <property type="molecule type" value="Genomic_DNA"/>
</dbReference>
<name>A0ABN8KM65_9BACI</name>
<evidence type="ECO:0000256" key="1">
    <source>
        <dbReference type="SAM" id="Phobius"/>
    </source>
</evidence>
<evidence type="ECO:0000313" key="3">
    <source>
        <dbReference type="Proteomes" id="UP000838308"/>
    </source>
</evidence>
<gene>
    <name evidence="2" type="ORF">BACCIP111895_01719</name>
</gene>
<comment type="caution">
    <text evidence="2">The sequence shown here is derived from an EMBL/GenBank/DDBJ whole genome shotgun (WGS) entry which is preliminary data.</text>
</comment>
<dbReference type="Proteomes" id="UP000838308">
    <property type="component" value="Unassembled WGS sequence"/>
</dbReference>
<accession>A0ABN8KM65</accession>